<reference evidence="2 3" key="1">
    <citation type="submission" date="2021-12" db="EMBL/GenBank/DDBJ databases">
        <title>Sinirhodobacter sp. WL0062 is a bacterium isolated from seawater.</title>
        <authorList>
            <person name="Wang L."/>
            <person name="He W."/>
            <person name="Zhang D.-F."/>
        </authorList>
    </citation>
    <scope>NUCLEOTIDE SEQUENCE [LARGE SCALE GENOMIC DNA]</scope>
    <source>
        <strain evidence="2 3">WL0062</strain>
    </source>
</reference>
<sequence length="580" mass="60965">MIGARIQYLLLGMAGGLAFWLLQKIDEEIAAGRLLLALGVFSVVFFGGALAMLSELGLRRAIIGAAGLGVAATLLALWESLGFAKAGQTLSAGHAVVALAAIGALPVPFLIAAGLPGSKGWSDYRVLFVESWNIVVRYGAAWLFIGVVWMVLMLGAELLVLVGISFLTDLLREDLVILLICGAALGLGLSVVAEMSDMVSPYLLLRLLRLLTPVVLALVLVFLAALPVRGLTHLFGGLTPSGVLLGMAWASISLVSIAVDQDDVEAVHGPLLSWAGRGLALVLPVLAALAGWGILLRVQDHGWTPDRVMAATVAAVVLGYAGLYALSVLAGRSWMAWVRRANILMALALIALGVLWLSPLINPEKISARSQMARFAAGELPLAELPLWEFKREWGHAGETALAELQKLAQDPAQGDLAKRLAQLDSAESRYDLPGPGETDLAAQAEEFRAHVTTVTGGAEVPEALWIELVRVTSPDYAADCAAKTAAGHGRCVLVLADFRPDVSGAEAIFFRARPDGVLETQAFRSEGERWMTTAAVPLGGTGALPADVLIDTLSGQAPALVPSGIMALEIGGTKFTVSP</sequence>
<keyword evidence="1" id="KW-0472">Membrane</keyword>
<comment type="caution">
    <text evidence="2">The sequence shown here is derived from an EMBL/GenBank/DDBJ whole genome shotgun (WGS) entry which is preliminary data.</text>
</comment>
<dbReference type="EMBL" id="JAJUOS010000019">
    <property type="protein sequence ID" value="MCE5975186.1"/>
    <property type="molecule type" value="Genomic_DNA"/>
</dbReference>
<feature type="transmembrane region" description="Helical" evidence="1">
    <location>
        <begin position="271"/>
        <end position="296"/>
    </location>
</feature>
<feature type="transmembrane region" description="Helical" evidence="1">
    <location>
        <begin position="175"/>
        <end position="195"/>
    </location>
</feature>
<protein>
    <submittedName>
        <fullName evidence="2">DUF4153 domain-containing protein</fullName>
    </submittedName>
</protein>
<feature type="transmembrane region" description="Helical" evidence="1">
    <location>
        <begin position="343"/>
        <end position="362"/>
    </location>
</feature>
<accession>A0ABS8Z2A2</accession>
<keyword evidence="1" id="KW-1133">Transmembrane helix</keyword>
<feature type="transmembrane region" description="Helical" evidence="1">
    <location>
        <begin position="60"/>
        <end position="78"/>
    </location>
</feature>
<evidence type="ECO:0000256" key="1">
    <source>
        <dbReference type="SAM" id="Phobius"/>
    </source>
</evidence>
<feature type="transmembrane region" description="Helical" evidence="1">
    <location>
        <begin position="308"/>
        <end position="331"/>
    </location>
</feature>
<proteinExistence type="predicted"/>
<evidence type="ECO:0000313" key="3">
    <source>
        <dbReference type="Proteomes" id="UP001521181"/>
    </source>
</evidence>
<gene>
    <name evidence="2" type="ORF">LZA78_17070</name>
</gene>
<keyword evidence="3" id="KW-1185">Reference proteome</keyword>
<dbReference type="RefSeq" id="WP_233678103.1">
    <property type="nucleotide sequence ID" value="NZ_JAJUOS010000019.1"/>
</dbReference>
<name>A0ABS8Z2A2_9RHOB</name>
<feature type="transmembrane region" description="Helical" evidence="1">
    <location>
        <begin position="6"/>
        <end position="22"/>
    </location>
</feature>
<feature type="transmembrane region" description="Helical" evidence="1">
    <location>
        <begin position="207"/>
        <end position="226"/>
    </location>
</feature>
<dbReference type="Proteomes" id="UP001521181">
    <property type="component" value="Unassembled WGS sequence"/>
</dbReference>
<evidence type="ECO:0000313" key="2">
    <source>
        <dbReference type="EMBL" id="MCE5975186.1"/>
    </source>
</evidence>
<keyword evidence="1" id="KW-0812">Transmembrane</keyword>
<feature type="transmembrane region" description="Helical" evidence="1">
    <location>
        <begin position="135"/>
        <end position="168"/>
    </location>
</feature>
<organism evidence="2 3">
    <name type="scientific">Rhodobacter flavimaris</name>
    <dbReference type="NCBI Taxonomy" id="2907145"/>
    <lineage>
        <taxon>Bacteria</taxon>
        <taxon>Pseudomonadati</taxon>
        <taxon>Pseudomonadota</taxon>
        <taxon>Alphaproteobacteria</taxon>
        <taxon>Rhodobacterales</taxon>
        <taxon>Rhodobacter group</taxon>
        <taxon>Rhodobacter</taxon>
    </lineage>
</organism>
<feature type="transmembrane region" description="Helical" evidence="1">
    <location>
        <begin position="34"/>
        <end position="54"/>
    </location>
</feature>
<feature type="transmembrane region" description="Helical" evidence="1">
    <location>
        <begin position="238"/>
        <end position="259"/>
    </location>
</feature>
<feature type="transmembrane region" description="Helical" evidence="1">
    <location>
        <begin position="90"/>
        <end position="115"/>
    </location>
</feature>